<proteinExistence type="predicted"/>
<accession>A0A919STV2</accession>
<dbReference type="EMBL" id="BOQL01000066">
    <property type="protein sequence ID" value="GIM77436.1"/>
    <property type="molecule type" value="Genomic_DNA"/>
</dbReference>
<dbReference type="AlphaFoldDB" id="A0A919STV2"/>
<organism evidence="1 2">
    <name type="scientific">Actinoplanes auranticolor</name>
    <dbReference type="NCBI Taxonomy" id="47988"/>
    <lineage>
        <taxon>Bacteria</taxon>
        <taxon>Bacillati</taxon>
        <taxon>Actinomycetota</taxon>
        <taxon>Actinomycetes</taxon>
        <taxon>Micromonosporales</taxon>
        <taxon>Micromonosporaceae</taxon>
        <taxon>Actinoplanes</taxon>
    </lineage>
</organism>
<comment type="caution">
    <text evidence="1">The sequence shown here is derived from an EMBL/GenBank/DDBJ whole genome shotgun (WGS) entry which is preliminary data.</text>
</comment>
<protein>
    <submittedName>
        <fullName evidence="1">Uncharacterized protein</fullName>
    </submittedName>
</protein>
<gene>
    <name evidence="1" type="ORF">Aau02nite_75930</name>
</gene>
<sequence length="98" mass="10742">MSGTGDEMCGEPAVSSENRQDRVVELFAEPGRPAKKPCARCGHPTRVDRMIHGFGEDCALKLGLIVAVPRLRTDEQTGTDLLDLLAEEPEDCCDGWDR</sequence>
<name>A0A919STV2_9ACTN</name>
<dbReference type="Proteomes" id="UP000681340">
    <property type="component" value="Unassembled WGS sequence"/>
</dbReference>
<evidence type="ECO:0000313" key="2">
    <source>
        <dbReference type="Proteomes" id="UP000681340"/>
    </source>
</evidence>
<evidence type="ECO:0000313" key="1">
    <source>
        <dbReference type="EMBL" id="GIM77436.1"/>
    </source>
</evidence>
<keyword evidence="2" id="KW-1185">Reference proteome</keyword>
<reference evidence="1" key="1">
    <citation type="submission" date="2021-03" db="EMBL/GenBank/DDBJ databases">
        <title>Whole genome shotgun sequence of Actinoplanes auranticolor NBRC 12245.</title>
        <authorList>
            <person name="Komaki H."/>
            <person name="Tamura T."/>
        </authorList>
    </citation>
    <scope>NUCLEOTIDE SEQUENCE</scope>
    <source>
        <strain evidence="1">NBRC 12245</strain>
    </source>
</reference>